<sequence>MMAEIGKINALEIVKQVDFGLYLDGGEEGEILLPKRYIPDDWEMNDIIDVFIYLDSEDRIIATTELPFAEVGDCATLRATNTTKFGTFMNWGLMKDLFVPFSEQRIPMIAGKEYTVYIYIDNSGRIAGSSKLERYLYAEDDDDFEPGEEVDLLVSGQSDLGYKAVINGTHVGLIHKSAIFQRISQGDRFKGYVQDIRPDGKINLMLRKPGQHERKDLADMILDHLESAGGISTITDKSSPELIKDVFGTSKSHFKRAIGLLYKAKKIKLEPGKIILNDE</sequence>
<dbReference type="InterPro" id="IPR003029">
    <property type="entry name" value="S1_domain"/>
</dbReference>
<dbReference type="SMART" id="SM00316">
    <property type="entry name" value="S1"/>
    <property type="match status" value="2"/>
</dbReference>
<dbReference type="AlphaFoldDB" id="A0AA52EK77"/>
<dbReference type="InterPro" id="IPR014464">
    <property type="entry name" value="CvfB_fam"/>
</dbReference>
<dbReference type="GO" id="GO:0003676">
    <property type="term" value="F:nucleic acid binding"/>
    <property type="evidence" value="ECO:0007669"/>
    <property type="project" value="InterPro"/>
</dbReference>
<comment type="similarity">
    <text evidence="1">Belongs to the CvfB family.</text>
</comment>
<dbReference type="InterPro" id="IPR039566">
    <property type="entry name" value="CvfB_S1_st"/>
</dbReference>
<reference evidence="3" key="1">
    <citation type="submission" date="2023-04" db="EMBL/GenBank/DDBJ databases">
        <title>Complete genome sequence of Temperatibacter marinus.</title>
        <authorList>
            <person name="Rong J.-C."/>
            <person name="Yi M.-L."/>
            <person name="Zhao Q."/>
        </authorList>
    </citation>
    <scope>NUCLEOTIDE SEQUENCE</scope>
    <source>
        <strain evidence="3">NBRC 110045</strain>
    </source>
</reference>
<evidence type="ECO:0000313" key="4">
    <source>
        <dbReference type="Proteomes" id="UP001268683"/>
    </source>
</evidence>
<dbReference type="PANTHER" id="PTHR37296:SF1">
    <property type="entry name" value="CONSERVED VIRULENCE FACTOR B"/>
    <property type="match status" value="1"/>
</dbReference>
<evidence type="ECO:0000259" key="2">
    <source>
        <dbReference type="SMART" id="SM00316"/>
    </source>
</evidence>
<protein>
    <submittedName>
        <fullName evidence="3">S1-like domain-containing RNA-binding protein</fullName>
    </submittedName>
</protein>
<dbReference type="EMBL" id="CP123872">
    <property type="protein sequence ID" value="WND04047.1"/>
    <property type="molecule type" value="Genomic_DNA"/>
</dbReference>
<dbReference type="Pfam" id="PF17783">
    <property type="entry name" value="WHD_CvfB"/>
    <property type="match status" value="1"/>
</dbReference>
<dbReference type="Pfam" id="PF13509">
    <property type="entry name" value="S1_2"/>
    <property type="match status" value="1"/>
</dbReference>
<dbReference type="InterPro" id="IPR036388">
    <property type="entry name" value="WH-like_DNA-bd_sf"/>
</dbReference>
<keyword evidence="4" id="KW-1185">Reference proteome</keyword>
<dbReference type="PIRSF" id="PIRSF012524">
    <property type="entry name" value="YitL_S1"/>
    <property type="match status" value="1"/>
</dbReference>
<dbReference type="Gene3D" id="2.40.50.140">
    <property type="entry name" value="Nucleic acid-binding proteins"/>
    <property type="match status" value="1"/>
</dbReference>
<name>A0AA52EK77_9PROT</name>
<feature type="domain" description="S1 motif" evidence="2">
    <location>
        <begin position="145"/>
        <end position="207"/>
    </location>
</feature>
<dbReference type="Proteomes" id="UP001268683">
    <property type="component" value="Chromosome"/>
</dbReference>
<evidence type="ECO:0000313" key="3">
    <source>
        <dbReference type="EMBL" id="WND04047.1"/>
    </source>
</evidence>
<proteinExistence type="inferred from homology"/>
<feature type="domain" description="S1 motif" evidence="2">
    <location>
        <begin position="4"/>
        <end position="65"/>
    </location>
</feature>
<dbReference type="PANTHER" id="PTHR37296">
    <property type="entry name" value="CONSERVED VIRULENCE FACTOR B"/>
    <property type="match status" value="1"/>
</dbReference>
<organism evidence="3 4">
    <name type="scientific">Temperatibacter marinus</name>
    <dbReference type="NCBI Taxonomy" id="1456591"/>
    <lineage>
        <taxon>Bacteria</taxon>
        <taxon>Pseudomonadati</taxon>
        <taxon>Pseudomonadota</taxon>
        <taxon>Alphaproteobacteria</taxon>
        <taxon>Kordiimonadales</taxon>
        <taxon>Temperatibacteraceae</taxon>
        <taxon>Temperatibacter</taxon>
    </lineage>
</organism>
<dbReference type="KEGG" id="tmk:QGN29_06620"/>
<gene>
    <name evidence="3" type="ORF">QGN29_06620</name>
</gene>
<accession>A0AA52EK77</accession>
<dbReference type="InterPro" id="IPR040764">
    <property type="entry name" value="CvfB_WH"/>
</dbReference>
<dbReference type="InterPro" id="IPR012340">
    <property type="entry name" value="NA-bd_OB-fold"/>
</dbReference>
<dbReference type="Gene3D" id="1.10.10.10">
    <property type="entry name" value="Winged helix-like DNA-binding domain superfamily/Winged helix DNA-binding domain"/>
    <property type="match status" value="1"/>
</dbReference>
<evidence type="ECO:0000256" key="1">
    <source>
        <dbReference type="PIRNR" id="PIRNR012524"/>
    </source>
</evidence>
<dbReference type="RefSeq" id="WP_310799911.1">
    <property type="nucleotide sequence ID" value="NZ_CP123872.1"/>
</dbReference>